<organism evidence="2 3">
    <name type="scientific">Armillaria luteobubalina</name>
    <dbReference type="NCBI Taxonomy" id="153913"/>
    <lineage>
        <taxon>Eukaryota</taxon>
        <taxon>Fungi</taxon>
        <taxon>Dikarya</taxon>
        <taxon>Basidiomycota</taxon>
        <taxon>Agaricomycotina</taxon>
        <taxon>Agaricomycetes</taxon>
        <taxon>Agaricomycetidae</taxon>
        <taxon>Agaricales</taxon>
        <taxon>Marasmiineae</taxon>
        <taxon>Physalacriaceae</taxon>
        <taxon>Armillaria</taxon>
    </lineage>
</organism>
<proteinExistence type="predicted"/>
<feature type="region of interest" description="Disordered" evidence="1">
    <location>
        <begin position="184"/>
        <end position="241"/>
    </location>
</feature>
<comment type="caution">
    <text evidence="2">The sequence shown here is derived from an EMBL/GenBank/DDBJ whole genome shotgun (WGS) entry which is preliminary data.</text>
</comment>
<dbReference type="AlphaFoldDB" id="A0AA39QIK0"/>
<reference evidence="2" key="1">
    <citation type="submission" date="2023-06" db="EMBL/GenBank/DDBJ databases">
        <authorList>
            <consortium name="Lawrence Berkeley National Laboratory"/>
            <person name="Ahrendt S."/>
            <person name="Sahu N."/>
            <person name="Indic B."/>
            <person name="Wong-Bajracharya J."/>
            <person name="Merenyi Z."/>
            <person name="Ke H.-M."/>
            <person name="Monk M."/>
            <person name="Kocsube S."/>
            <person name="Drula E."/>
            <person name="Lipzen A."/>
            <person name="Balint B."/>
            <person name="Henrissat B."/>
            <person name="Andreopoulos B."/>
            <person name="Martin F.M."/>
            <person name="Harder C.B."/>
            <person name="Rigling D."/>
            <person name="Ford K.L."/>
            <person name="Foster G.D."/>
            <person name="Pangilinan J."/>
            <person name="Papanicolaou A."/>
            <person name="Barry K."/>
            <person name="LaButti K."/>
            <person name="Viragh M."/>
            <person name="Koriabine M."/>
            <person name="Yan M."/>
            <person name="Riley R."/>
            <person name="Champramary S."/>
            <person name="Plett K.L."/>
            <person name="Tsai I.J."/>
            <person name="Slot J."/>
            <person name="Sipos G."/>
            <person name="Plett J."/>
            <person name="Nagy L.G."/>
            <person name="Grigoriev I.V."/>
        </authorList>
    </citation>
    <scope>NUCLEOTIDE SEQUENCE</scope>
    <source>
        <strain evidence="2">HWK02</strain>
    </source>
</reference>
<evidence type="ECO:0000313" key="3">
    <source>
        <dbReference type="Proteomes" id="UP001175228"/>
    </source>
</evidence>
<evidence type="ECO:0000256" key="1">
    <source>
        <dbReference type="SAM" id="MobiDB-lite"/>
    </source>
</evidence>
<sequence>MSVNDKQAQMNWARHFLPLYRSIRCQDTACLNAFLYGLFAAYMDRFRGTLCTKLGTPAADFRDPTSLGQWRRKALKMLSDLLQHLDVTEPTTSLPLPLPSSTSLAIDPSSSNVPENATASGAITSSLPTPRLILVPHRQCSVWLVGKSRDTTQDTSVSAKHTSTSMAAVIAQQDDSVCAQTVPVASEERDSVSRVSVRAPSKTSLVDVSDEGKGHNPRKRSRQLDEHQVTPSKKPCNHTTQ</sequence>
<keyword evidence="3" id="KW-1185">Reference proteome</keyword>
<dbReference type="EMBL" id="JAUEPU010000004">
    <property type="protein sequence ID" value="KAK0503602.1"/>
    <property type="molecule type" value="Genomic_DNA"/>
</dbReference>
<protein>
    <submittedName>
        <fullName evidence="2">Uncharacterized protein</fullName>
    </submittedName>
</protein>
<name>A0AA39QIK0_9AGAR</name>
<evidence type="ECO:0000313" key="2">
    <source>
        <dbReference type="EMBL" id="KAK0503602.1"/>
    </source>
</evidence>
<gene>
    <name evidence="2" type="ORF">EDD18DRAFT_1100408</name>
</gene>
<dbReference type="Proteomes" id="UP001175228">
    <property type="component" value="Unassembled WGS sequence"/>
</dbReference>
<accession>A0AA39QIK0</accession>